<keyword evidence="5" id="KW-1185">Reference proteome</keyword>
<feature type="domain" description="Thyroglobulin type-1" evidence="3">
    <location>
        <begin position="4"/>
        <end position="57"/>
    </location>
</feature>
<comment type="caution">
    <text evidence="2">Lacks conserved residue(s) required for the propagation of feature annotation.</text>
</comment>
<evidence type="ECO:0000256" key="2">
    <source>
        <dbReference type="PROSITE-ProRule" id="PRU00500"/>
    </source>
</evidence>
<dbReference type="PANTHER" id="PTHR47248">
    <property type="entry name" value="PROTEIN CBG06772"/>
    <property type="match status" value="1"/>
</dbReference>
<dbReference type="SMART" id="SM00211">
    <property type="entry name" value="TY"/>
    <property type="match status" value="1"/>
</dbReference>
<name>A0A2G9U1C5_TELCI</name>
<evidence type="ECO:0000259" key="3">
    <source>
        <dbReference type="PROSITE" id="PS51162"/>
    </source>
</evidence>
<dbReference type="AlphaFoldDB" id="A0A2G9U1C5"/>
<organism evidence="4 5">
    <name type="scientific">Teladorsagia circumcincta</name>
    <name type="common">Brown stomach worm</name>
    <name type="synonym">Ostertagia circumcincta</name>
    <dbReference type="NCBI Taxonomy" id="45464"/>
    <lineage>
        <taxon>Eukaryota</taxon>
        <taxon>Metazoa</taxon>
        <taxon>Ecdysozoa</taxon>
        <taxon>Nematoda</taxon>
        <taxon>Chromadorea</taxon>
        <taxon>Rhabditida</taxon>
        <taxon>Rhabditina</taxon>
        <taxon>Rhabditomorpha</taxon>
        <taxon>Strongyloidea</taxon>
        <taxon>Trichostrongylidae</taxon>
        <taxon>Teladorsagia</taxon>
    </lineage>
</organism>
<dbReference type="Pfam" id="PF00086">
    <property type="entry name" value="Thyroglobulin_1"/>
    <property type="match status" value="1"/>
</dbReference>
<keyword evidence="1" id="KW-1015">Disulfide bond</keyword>
<gene>
    <name evidence="4" type="ORF">TELCIR_14897</name>
</gene>
<dbReference type="Gene3D" id="4.10.800.10">
    <property type="entry name" value="Thyroglobulin type-1"/>
    <property type="match status" value="1"/>
</dbReference>
<dbReference type="InterPro" id="IPR036857">
    <property type="entry name" value="Thyroglobulin_1_sf"/>
</dbReference>
<dbReference type="PROSITE" id="PS51162">
    <property type="entry name" value="THYROGLOBULIN_1_2"/>
    <property type="match status" value="1"/>
</dbReference>
<evidence type="ECO:0000256" key="1">
    <source>
        <dbReference type="ARBA" id="ARBA00023157"/>
    </source>
</evidence>
<dbReference type="EMBL" id="KZ350823">
    <property type="protein sequence ID" value="PIO63502.1"/>
    <property type="molecule type" value="Genomic_DNA"/>
</dbReference>
<accession>A0A2G9U1C5</accession>
<dbReference type="Proteomes" id="UP000230423">
    <property type="component" value="Unassembled WGS sequence"/>
</dbReference>
<dbReference type="InterPro" id="IPR000716">
    <property type="entry name" value="Thyroglobulin_1"/>
</dbReference>
<evidence type="ECO:0000313" key="4">
    <source>
        <dbReference type="EMBL" id="PIO63502.1"/>
    </source>
</evidence>
<sequence length="179" mass="19542">SSAAGPCMLNDDGLKCTKKGYYETIQCDTRGCFCVSANTGLRAFDTRTTSNKTSPKCSVCHNALKDLFADGNVPQGTFVPKCNVILGGRPVPTLGPKLNKEDCPLDHSCRMGAFFGTCCTQANEDRFDAAYNRKCGNGREPYSIPKDGWREVLRGKTCQDNFCPTGYKCQDNDVFAICC</sequence>
<proteinExistence type="predicted"/>
<dbReference type="InterPro" id="IPR052861">
    <property type="entry name" value="BPTI/Kunitz_domain"/>
</dbReference>
<dbReference type="OrthoDB" id="5835084at2759"/>
<protein>
    <submittedName>
        <fullName evidence="4">Thyroglobulin type-1 repeat-containing domain protein</fullName>
    </submittedName>
</protein>
<feature type="non-terminal residue" evidence="4">
    <location>
        <position position="1"/>
    </location>
</feature>
<dbReference type="SUPFAM" id="SSF57610">
    <property type="entry name" value="Thyroglobulin type-1 domain"/>
    <property type="match status" value="1"/>
</dbReference>
<reference evidence="4 5" key="1">
    <citation type="submission" date="2015-09" db="EMBL/GenBank/DDBJ databases">
        <title>Draft genome of the parasitic nematode Teladorsagia circumcincta isolate WARC Sus (inbred).</title>
        <authorList>
            <person name="Mitreva M."/>
        </authorList>
    </citation>
    <scope>NUCLEOTIDE SEQUENCE [LARGE SCALE GENOMIC DNA]</scope>
    <source>
        <strain evidence="4 5">S</strain>
    </source>
</reference>
<evidence type="ECO:0000313" key="5">
    <source>
        <dbReference type="Proteomes" id="UP000230423"/>
    </source>
</evidence>
<dbReference type="PANTHER" id="PTHR47248:SF9">
    <property type="entry name" value="BPTI_KUNITZ INHIBITOR DOMAIN-CONTAINING PROTEIN"/>
    <property type="match status" value="1"/>
</dbReference>